<name>A0ABQ9TBF6_SAGOE</name>
<dbReference type="PANTHER" id="PTHR15583">
    <property type="entry name" value="INTERLEUKIN-17 RECEPTOR"/>
    <property type="match status" value="1"/>
</dbReference>
<reference evidence="2 3" key="1">
    <citation type="submission" date="2023-05" db="EMBL/GenBank/DDBJ databases">
        <title>B98-5 Cell Line De Novo Hybrid Assembly: An Optical Mapping Approach.</title>
        <authorList>
            <person name="Kananen K."/>
            <person name="Auerbach J.A."/>
            <person name="Kautto E."/>
            <person name="Blachly J.S."/>
        </authorList>
    </citation>
    <scope>NUCLEOTIDE SEQUENCE [LARGE SCALE GENOMIC DNA]</scope>
    <source>
        <strain evidence="2">B95-8</strain>
        <tissue evidence="2">Cell line</tissue>
    </source>
</reference>
<evidence type="ECO:0000313" key="3">
    <source>
        <dbReference type="Proteomes" id="UP001266305"/>
    </source>
</evidence>
<keyword evidence="2" id="KW-0675">Receptor</keyword>
<organism evidence="2 3">
    <name type="scientific">Saguinus oedipus</name>
    <name type="common">Cotton-top tamarin</name>
    <name type="synonym">Oedipomidas oedipus</name>
    <dbReference type="NCBI Taxonomy" id="9490"/>
    <lineage>
        <taxon>Eukaryota</taxon>
        <taxon>Metazoa</taxon>
        <taxon>Chordata</taxon>
        <taxon>Craniata</taxon>
        <taxon>Vertebrata</taxon>
        <taxon>Euteleostomi</taxon>
        <taxon>Mammalia</taxon>
        <taxon>Eutheria</taxon>
        <taxon>Euarchontoglires</taxon>
        <taxon>Primates</taxon>
        <taxon>Haplorrhini</taxon>
        <taxon>Platyrrhini</taxon>
        <taxon>Cebidae</taxon>
        <taxon>Callitrichinae</taxon>
        <taxon>Saguinus</taxon>
    </lineage>
</organism>
<proteinExistence type="predicted"/>
<protein>
    <submittedName>
        <fullName evidence="2">Interleukin-17 receptor A</fullName>
    </submittedName>
</protein>
<dbReference type="EMBL" id="JASSZA010000045">
    <property type="protein sequence ID" value="KAK2082056.1"/>
    <property type="molecule type" value="Genomic_DNA"/>
</dbReference>
<dbReference type="Proteomes" id="UP001266305">
    <property type="component" value="Unassembled WGS sequence"/>
</dbReference>
<keyword evidence="3" id="KW-1185">Reference proteome</keyword>
<accession>A0ABQ9TBF6</accession>
<dbReference type="PANTHER" id="PTHR15583:SF13">
    <property type="entry name" value="INTERLEUKIN-17 RECEPTOR A"/>
    <property type="match status" value="1"/>
</dbReference>
<gene>
    <name evidence="2" type="primary">IL17RA_1</name>
    <name evidence="2" type="ORF">P7K49_039626</name>
</gene>
<dbReference type="InterPro" id="IPR039465">
    <property type="entry name" value="IL-17_rcpt-like"/>
</dbReference>
<sequence>MNRFEEVYFHIQNLEMFQLGCMHCVGELSGDNYLCSSGSRQLHATLDGFWDWQTHCPNWFKHENLCLADDQDAPSLDEDMFEEPLLPSGTSIMKWVPLVHEPGSQACLAVTSWSGRKEEQQW</sequence>
<evidence type="ECO:0000256" key="1">
    <source>
        <dbReference type="ARBA" id="ARBA00022729"/>
    </source>
</evidence>
<keyword evidence="1" id="KW-0732">Signal</keyword>
<comment type="caution">
    <text evidence="2">The sequence shown here is derived from an EMBL/GenBank/DDBJ whole genome shotgun (WGS) entry which is preliminary data.</text>
</comment>
<evidence type="ECO:0000313" key="2">
    <source>
        <dbReference type="EMBL" id="KAK2082056.1"/>
    </source>
</evidence>